<keyword evidence="3 7" id="KW-1133">Transmembrane helix</keyword>
<feature type="compositionally biased region" description="Low complexity" evidence="6">
    <location>
        <begin position="298"/>
        <end position="309"/>
    </location>
</feature>
<feature type="domain" description="Rhodopsin" evidence="8">
    <location>
        <begin position="5"/>
        <end position="255"/>
    </location>
</feature>
<feature type="compositionally biased region" description="Basic and acidic residues" evidence="6">
    <location>
        <begin position="314"/>
        <end position="323"/>
    </location>
</feature>
<evidence type="ECO:0000256" key="7">
    <source>
        <dbReference type="SAM" id="Phobius"/>
    </source>
</evidence>
<name>W9CH34_SCLBF</name>
<dbReference type="InterPro" id="IPR052337">
    <property type="entry name" value="SAT4-like"/>
</dbReference>
<evidence type="ECO:0000313" key="10">
    <source>
        <dbReference type="Proteomes" id="UP000019487"/>
    </source>
</evidence>
<organism evidence="9 10">
    <name type="scientific">Sclerotinia borealis (strain F-4128)</name>
    <dbReference type="NCBI Taxonomy" id="1432307"/>
    <lineage>
        <taxon>Eukaryota</taxon>
        <taxon>Fungi</taxon>
        <taxon>Dikarya</taxon>
        <taxon>Ascomycota</taxon>
        <taxon>Pezizomycotina</taxon>
        <taxon>Leotiomycetes</taxon>
        <taxon>Helotiales</taxon>
        <taxon>Sclerotiniaceae</taxon>
        <taxon>Sclerotinia</taxon>
    </lineage>
</organism>
<evidence type="ECO:0000256" key="3">
    <source>
        <dbReference type="ARBA" id="ARBA00022989"/>
    </source>
</evidence>
<feature type="transmembrane region" description="Helical" evidence="7">
    <location>
        <begin position="103"/>
        <end position="129"/>
    </location>
</feature>
<keyword evidence="2 7" id="KW-0812">Transmembrane</keyword>
<dbReference type="AlphaFoldDB" id="W9CH34"/>
<dbReference type="EMBL" id="AYSA01000269">
    <property type="protein sequence ID" value="ESZ94059.1"/>
    <property type="molecule type" value="Genomic_DNA"/>
</dbReference>
<dbReference type="GO" id="GO:0016020">
    <property type="term" value="C:membrane"/>
    <property type="evidence" value="ECO:0007669"/>
    <property type="project" value="UniProtKB-SubCell"/>
</dbReference>
<dbReference type="PANTHER" id="PTHR33048">
    <property type="entry name" value="PTH11-LIKE INTEGRAL MEMBRANE PROTEIN (AFU_ORTHOLOGUE AFUA_5G11245)"/>
    <property type="match status" value="1"/>
</dbReference>
<evidence type="ECO:0000256" key="2">
    <source>
        <dbReference type="ARBA" id="ARBA00022692"/>
    </source>
</evidence>
<gene>
    <name evidence="9" type="ORF">SBOR_5535</name>
</gene>
<dbReference type="InterPro" id="IPR049326">
    <property type="entry name" value="Rhodopsin_dom_fungi"/>
</dbReference>
<feature type="transmembrane region" description="Helical" evidence="7">
    <location>
        <begin position="21"/>
        <end position="44"/>
    </location>
</feature>
<feature type="transmembrane region" description="Helical" evidence="7">
    <location>
        <begin position="192"/>
        <end position="216"/>
    </location>
</feature>
<dbReference type="Proteomes" id="UP000019487">
    <property type="component" value="Unassembled WGS sequence"/>
</dbReference>
<evidence type="ECO:0000256" key="4">
    <source>
        <dbReference type="ARBA" id="ARBA00023136"/>
    </source>
</evidence>
<feature type="transmembrane region" description="Helical" evidence="7">
    <location>
        <begin position="64"/>
        <end position="91"/>
    </location>
</feature>
<evidence type="ECO:0000256" key="6">
    <source>
        <dbReference type="SAM" id="MobiDB-lite"/>
    </source>
</evidence>
<evidence type="ECO:0000256" key="1">
    <source>
        <dbReference type="ARBA" id="ARBA00004141"/>
    </source>
</evidence>
<keyword evidence="4 7" id="KW-0472">Membrane</keyword>
<dbReference type="Pfam" id="PF20684">
    <property type="entry name" value="Fung_rhodopsin"/>
    <property type="match status" value="1"/>
</dbReference>
<dbReference type="OrthoDB" id="3923077at2759"/>
<comment type="similarity">
    <text evidence="5">Belongs to the SAT4 family.</text>
</comment>
<accession>W9CH34</accession>
<keyword evidence="10" id="KW-1185">Reference proteome</keyword>
<protein>
    <recommendedName>
        <fullName evidence="8">Rhodopsin domain-containing protein</fullName>
    </recommendedName>
</protein>
<evidence type="ECO:0000259" key="8">
    <source>
        <dbReference type="Pfam" id="PF20684"/>
    </source>
</evidence>
<comment type="caution">
    <text evidence="9">The sequence shown here is derived from an EMBL/GenBank/DDBJ whole genome shotgun (WGS) entry which is preliminary data.</text>
</comment>
<comment type="subcellular location">
    <subcellularLocation>
        <location evidence="1">Membrane</location>
        <topology evidence="1">Multi-pass membrane protein</topology>
    </subcellularLocation>
</comment>
<feature type="transmembrane region" description="Helical" evidence="7">
    <location>
        <begin position="222"/>
        <end position="249"/>
    </location>
</feature>
<reference evidence="9 10" key="1">
    <citation type="journal article" date="2014" name="Genome Announc.">
        <title>Draft genome sequence of Sclerotinia borealis, a psychrophilic plant pathogenic fungus.</title>
        <authorList>
            <person name="Mardanov A.V."/>
            <person name="Beletsky A.V."/>
            <person name="Kadnikov V.V."/>
            <person name="Ignatov A.N."/>
            <person name="Ravin N.V."/>
        </authorList>
    </citation>
    <scope>NUCLEOTIDE SEQUENCE [LARGE SCALE GENOMIC DNA]</scope>
    <source>
        <strain evidence="10">F-4157</strain>
    </source>
</reference>
<evidence type="ECO:0000313" key="9">
    <source>
        <dbReference type="EMBL" id="ESZ94059.1"/>
    </source>
</evidence>
<dbReference type="HOGENOM" id="CLU_028200_3_4_1"/>
<feature type="region of interest" description="Disordered" evidence="6">
    <location>
        <begin position="287"/>
        <end position="362"/>
    </location>
</feature>
<proteinExistence type="inferred from homology"/>
<dbReference type="PANTHER" id="PTHR33048:SF96">
    <property type="entry name" value="INTEGRAL MEMBRANE PROTEIN"/>
    <property type="match status" value="1"/>
</dbReference>
<feature type="transmembrane region" description="Helical" evidence="7">
    <location>
        <begin position="158"/>
        <end position="180"/>
    </location>
</feature>
<sequence length="411" mass="45858">MGVALRCYVRFFMQKIMGWDDWLMVLSLGIYTMYTSFVLASLHYGAGRHELDLDESNFLWALRYWYFCECAYVLNMATIKVSIALFYLRIIVSPWQRLAVKSIMWIAISFGFGIFWCAAVQCWPISFIWEQYATTSPVYLTERTGSCVPKEIAVGASYVYSIISAGIDWALALLPIVMLWDVRIPTGVKVIVGGVVACGVLASTATLIRISTIAILGDMQDFLFRSVFLAIWSYIEPGIAIFASCLATLRPLLRRLFPNHFQNVAVHEQPELQIPVNLAGKKPDIDLGNNFKTKSEESSGSTLGESSKTIETYLESRSRNKDEGEIDTPTSFYDGASDSSSRSEGENDNVENSSHPLFGPSTRLSTLVFTPTTLSPTIITPSTLSPSHVAFSMRESQYIRNSKEVIPLSPV</sequence>
<dbReference type="STRING" id="1432307.W9CH34"/>
<evidence type="ECO:0000256" key="5">
    <source>
        <dbReference type="ARBA" id="ARBA00038359"/>
    </source>
</evidence>